<feature type="non-terminal residue" evidence="6">
    <location>
        <position position="260"/>
    </location>
</feature>
<evidence type="ECO:0000256" key="2">
    <source>
        <dbReference type="ARBA" id="ARBA00023125"/>
    </source>
</evidence>
<keyword evidence="1" id="KW-0805">Transcription regulation</keyword>
<dbReference type="PROSITE" id="PS50863">
    <property type="entry name" value="B3"/>
    <property type="match status" value="1"/>
</dbReference>
<dbReference type="InterPro" id="IPR015300">
    <property type="entry name" value="DNA-bd_pseudobarrel_sf"/>
</dbReference>
<evidence type="ECO:0000256" key="1">
    <source>
        <dbReference type="ARBA" id="ARBA00023015"/>
    </source>
</evidence>
<protein>
    <submittedName>
        <fullName evidence="6">TF-B3 domain-containing protein</fullName>
    </submittedName>
</protein>
<dbReference type="Gene3D" id="2.40.330.10">
    <property type="entry name" value="DNA-binding pseudobarrel domain"/>
    <property type="match status" value="1"/>
</dbReference>
<dbReference type="InterPro" id="IPR016197">
    <property type="entry name" value="Chromo-like_dom_sf"/>
</dbReference>
<evidence type="ECO:0000259" key="5">
    <source>
        <dbReference type="PROSITE" id="PS50863"/>
    </source>
</evidence>
<feature type="domain" description="TF-B3" evidence="5">
    <location>
        <begin position="77"/>
        <end position="131"/>
    </location>
</feature>
<keyword evidence="3" id="KW-0804">Transcription</keyword>
<evidence type="ECO:0000256" key="4">
    <source>
        <dbReference type="ARBA" id="ARBA00023242"/>
    </source>
</evidence>
<name>A0A699Z5S6_HAELA</name>
<dbReference type="SUPFAM" id="SSF54160">
    <property type="entry name" value="Chromo domain-like"/>
    <property type="match status" value="1"/>
</dbReference>
<proteinExistence type="predicted"/>
<evidence type="ECO:0000256" key="3">
    <source>
        <dbReference type="ARBA" id="ARBA00023163"/>
    </source>
</evidence>
<dbReference type="GO" id="GO:0003677">
    <property type="term" value="F:DNA binding"/>
    <property type="evidence" value="ECO:0007669"/>
    <property type="project" value="UniProtKB-KW"/>
</dbReference>
<evidence type="ECO:0000313" key="7">
    <source>
        <dbReference type="Proteomes" id="UP000485058"/>
    </source>
</evidence>
<reference evidence="6 7" key="1">
    <citation type="submission" date="2020-02" db="EMBL/GenBank/DDBJ databases">
        <title>Draft genome sequence of Haematococcus lacustris strain NIES-144.</title>
        <authorList>
            <person name="Morimoto D."/>
            <person name="Nakagawa S."/>
            <person name="Yoshida T."/>
            <person name="Sawayama S."/>
        </authorList>
    </citation>
    <scope>NUCLEOTIDE SEQUENCE [LARGE SCALE GENOMIC DNA]</scope>
    <source>
        <strain evidence="6 7">NIES-144</strain>
    </source>
</reference>
<keyword evidence="4" id="KW-0539">Nucleus</keyword>
<dbReference type="SUPFAM" id="SSF101936">
    <property type="entry name" value="DNA-binding pseudobarrel domain"/>
    <property type="match status" value="1"/>
</dbReference>
<evidence type="ECO:0000313" key="6">
    <source>
        <dbReference type="EMBL" id="GFH14688.1"/>
    </source>
</evidence>
<sequence>MEQHLCLWVLSHSQVEEGFWLHLPSPWWRKHQHLSRTWVCLVCSDKWPSSDYRLTASEQSSSGSGSDEDGKPSAIVGDWWWVCVPVEHTKSGGLSGGWRSFSIDHDLTIGDCIWFEDLGSRTWKVHIFRAGDFQHYVDSGREPPEGLDEPSVEGWADTAALCDLRSLPKQQPRWGRQGDIASAGNLVGGRSRAKLVQAENDLVQLRDVTGREPWNDVEKNDNEDVCIVYYIRDYRVVGADEFFLVSWFGYTWREDLWVMR</sequence>
<dbReference type="InterPro" id="IPR044837">
    <property type="entry name" value="REM16-like"/>
</dbReference>
<accession>A0A699Z5S6</accession>
<dbReference type="AlphaFoldDB" id="A0A699Z5S6"/>
<comment type="caution">
    <text evidence="6">The sequence shown here is derived from an EMBL/GenBank/DDBJ whole genome shotgun (WGS) entry which is preliminary data.</text>
</comment>
<keyword evidence="2" id="KW-0238">DNA-binding</keyword>
<keyword evidence="7" id="KW-1185">Reference proteome</keyword>
<gene>
    <name evidence="6" type="ORF">HaLaN_10793</name>
</gene>
<dbReference type="InterPro" id="IPR003340">
    <property type="entry name" value="B3_DNA-bd"/>
</dbReference>
<organism evidence="6 7">
    <name type="scientific">Haematococcus lacustris</name>
    <name type="common">Green alga</name>
    <name type="synonym">Haematococcus pluvialis</name>
    <dbReference type="NCBI Taxonomy" id="44745"/>
    <lineage>
        <taxon>Eukaryota</taxon>
        <taxon>Viridiplantae</taxon>
        <taxon>Chlorophyta</taxon>
        <taxon>core chlorophytes</taxon>
        <taxon>Chlorophyceae</taxon>
        <taxon>CS clade</taxon>
        <taxon>Chlamydomonadales</taxon>
        <taxon>Haematococcaceae</taxon>
        <taxon>Haematococcus</taxon>
    </lineage>
</organism>
<dbReference type="PANTHER" id="PTHR31391">
    <property type="entry name" value="B3 DOMAIN-CONTAINING PROTEIN OS11G0197600-RELATED"/>
    <property type="match status" value="1"/>
</dbReference>
<dbReference type="Proteomes" id="UP000485058">
    <property type="component" value="Unassembled WGS sequence"/>
</dbReference>
<dbReference type="EMBL" id="BLLF01000755">
    <property type="protein sequence ID" value="GFH14688.1"/>
    <property type="molecule type" value="Genomic_DNA"/>
</dbReference>